<sequence>MARLNTCAPTTKQSGGGDESGWDSSDTLPELDDVLFTTSTTTTQSRGVTCTKENLLSSSSSSSKDRRSRARRPSAGSASGKSEAEAPGAAVTKPAAGRKRRVLKPMTENPLLRPLSTTTSSSRNPRSFSAATASERATIAPPRDAGRKVSTRGVAVPKLKASAARGLGASEMAMGDLVRGLERTTLGSGRGTARRPPRSAASAAAKYILDEAEVDGGSADEEEDEDDDGMSDFIVNDSYIPTEGDSEVVDSPPPPPKSAKRLVKGRRPERVKSEVDDLGIDLGKLTMEPKEDAGWLRKEKEMLKQVIEIWDSSDEEVVTKKPTKAKKETEVKREVKIPEPSSGIDEPLATLSFSPSPRKPRVIPQGTRFTTPPPSPTKKALKSPTKKLASIPLTPHRPSMDGFWSQDVINDWNDEYSPRKEIKEKPILEDEGSISEGELLFSPKKSPVKQDKLAREAKKAFSQTKHALAESFLKELDDAITDGQISHLAASTGGVKIIWSKKLNTTAGRANWRRETIRSPALGSDAPRITYRHHAAIELAEKVIDDADRLLNVLAHEFCHLANFMISNIKTNPHGKEFKAWASRVSTRFADRNIEVTTKHSYAIDYKYIWECSGCALEYKRHSKSIDPARHQCGSCRAKLVQIKPVPKKCSSASSADPAGRSAYQVFVKEHMKKVRDELPPGSPQKVVMGELGKRYREMKALKDGAGAGEGSRDVTPTLPDDAVAAVVRKLDFLDLTASP</sequence>
<organism evidence="3 4">
    <name type="scientific">Coleophoma cylindrospora</name>
    <dbReference type="NCBI Taxonomy" id="1849047"/>
    <lineage>
        <taxon>Eukaryota</taxon>
        <taxon>Fungi</taxon>
        <taxon>Dikarya</taxon>
        <taxon>Ascomycota</taxon>
        <taxon>Pezizomycotina</taxon>
        <taxon>Leotiomycetes</taxon>
        <taxon>Helotiales</taxon>
        <taxon>Dermateaceae</taxon>
        <taxon>Coleophoma</taxon>
    </lineage>
</organism>
<feature type="compositionally biased region" description="Low complexity" evidence="1">
    <location>
        <begin position="109"/>
        <end position="127"/>
    </location>
</feature>
<dbReference type="Proteomes" id="UP000256645">
    <property type="component" value="Unassembled WGS sequence"/>
</dbReference>
<dbReference type="InterPro" id="IPR035240">
    <property type="entry name" value="SprT_Zn_ribbon"/>
</dbReference>
<comment type="caution">
    <text evidence="3">The sequence shown here is derived from an EMBL/GenBank/DDBJ whole genome shotgun (WGS) entry which is preliminary data.</text>
</comment>
<dbReference type="CDD" id="cd00084">
    <property type="entry name" value="HMG-box_SF"/>
    <property type="match status" value="1"/>
</dbReference>
<dbReference type="EMBL" id="PDLM01000010">
    <property type="protein sequence ID" value="RDW67997.1"/>
    <property type="molecule type" value="Genomic_DNA"/>
</dbReference>
<feature type="compositionally biased region" description="Acidic residues" evidence="1">
    <location>
        <begin position="210"/>
        <end position="230"/>
    </location>
</feature>
<dbReference type="InterPro" id="IPR006640">
    <property type="entry name" value="SprT-like_domain"/>
</dbReference>
<evidence type="ECO:0000313" key="3">
    <source>
        <dbReference type="EMBL" id="RDW67997.1"/>
    </source>
</evidence>
<protein>
    <recommendedName>
        <fullName evidence="2">SprT-like domain-containing protein</fullName>
    </recommendedName>
</protein>
<dbReference type="AlphaFoldDB" id="A0A3D8R1T8"/>
<feature type="region of interest" description="Disordered" evidence="1">
    <location>
        <begin position="1"/>
        <end position="153"/>
    </location>
</feature>
<dbReference type="PANTHER" id="PTHR23099">
    <property type="entry name" value="TRANSCRIPTIONAL REGULATOR"/>
    <property type="match status" value="1"/>
</dbReference>
<evidence type="ECO:0000259" key="2">
    <source>
        <dbReference type="SMART" id="SM00731"/>
    </source>
</evidence>
<feature type="region of interest" description="Disordered" evidence="1">
    <location>
        <begin position="315"/>
        <end position="394"/>
    </location>
</feature>
<reference evidence="3 4" key="1">
    <citation type="journal article" date="2018" name="IMA Fungus">
        <title>IMA Genome-F 9: Draft genome sequence of Annulohypoxylon stygium, Aspergillus mulundensis, Berkeleyomyces basicola (syn. Thielaviopsis basicola), Ceratocystis smalleyi, two Cercospora beticola strains, Coleophoma cylindrospora, Fusarium fracticaudum, Phialophora cf. hyalina, and Morchella septimelata.</title>
        <authorList>
            <person name="Wingfield B.D."/>
            <person name="Bills G.F."/>
            <person name="Dong Y."/>
            <person name="Huang W."/>
            <person name="Nel W.J."/>
            <person name="Swalarsk-Parry B.S."/>
            <person name="Vaghefi N."/>
            <person name="Wilken P.M."/>
            <person name="An Z."/>
            <person name="de Beer Z.W."/>
            <person name="De Vos L."/>
            <person name="Chen L."/>
            <person name="Duong T.A."/>
            <person name="Gao Y."/>
            <person name="Hammerbacher A."/>
            <person name="Kikkert J.R."/>
            <person name="Li Y."/>
            <person name="Li H."/>
            <person name="Li K."/>
            <person name="Li Q."/>
            <person name="Liu X."/>
            <person name="Ma X."/>
            <person name="Naidoo K."/>
            <person name="Pethybridge S.J."/>
            <person name="Sun J."/>
            <person name="Steenkamp E.T."/>
            <person name="van der Nest M.A."/>
            <person name="van Wyk S."/>
            <person name="Wingfield M.J."/>
            <person name="Xiong C."/>
            <person name="Yue Q."/>
            <person name="Zhang X."/>
        </authorList>
    </citation>
    <scope>NUCLEOTIDE SEQUENCE [LARGE SCALE GENOMIC DNA]</scope>
    <source>
        <strain evidence="3 4">BP6252</strain>
    </source>
</reference>
<evidence type="ECO:0000256" key="1">
    <source>
        <dbReference type="SAM" id="MobiDB-lite"/>
    </source>
</evidence>
<dbReference type="OrthoDB" id="20772at2759"/>
<dbReference type="GO" id="GO:0006950">
    <property type="term" value="P:response to stress"/>
    <property type="evidence" value="ECO:0007669"/>
    <property type="project" value="UniProtKB-ARBA"/>
</dbReference>
<feature type="region of interest" description="Disordered" evidence="1">
    <location>
        <begin position="183"/>
        <end position="275"/>
    </location>
</feature>
<feature type="compositionally biased region" description="Basic and acidic residues" evidence="1">
    <location>
        <begin position="266"/>
        <end position="275"/>
    </location>
</feature>
<dbReference type="GO" id="GO:0005634">
    <property type="term" value="C:nucleus"/>
    <property type="evidence" value="ECO:0007669"/>
    <property type="project" value="TreeGrafter"/>
</dbReference>
<accession>A0A3D8R1T8</accession>
<dbReference type="SMART" id="SM00731">
    <property type="entry name" value="SprT"/>
    <property type="match status" value="1"/>
</dbReference>
<feature type="domain" description="SprT-like" evidence="2">
    <location>
        <begin position="474"/>
        <end position="643"/>
    </location>
</feature>
<gene>
    <name evidence="3" type="ORF">BP6252_09393</name>
</gene>
<name>A0A3D8R1T8_9HELO</name>
<dbReference type="PANTHER" id="PTHR23099:SF0">
    <property type="entry name" value="GERM CELL NUCLEAR ACIDIC PROTEIN"/>
    <property type="match status" value="1"/>
</dbReference>
<feature type="compositionally biased region" description="Low complexity" evidence="1">
    <location>
        <begin position="37"/>
        <end position="62"/>
    </location>
</feature>
<evidence type="ECO:0000313" key="4">
    <source>
        <dbReference type="Proteomes" id="UP000256645"/>
    </source>
</evidence>
<feature type="compositionally biased region" description="Low complexity" evidence="1">
    <location>
        <begin position="73"/>
        <end position="90"/>
    </location>
</feature>
<keyword evidence="4" id="KW-1185">Reference proteome</keyword>
<dbReference type="Pfam" id="PF10263">
    <property type="entry name" value="SprT-like"/>
    <property type="match status" value="1"/>
</dbReference>
<dbReference type="STRING" id="1849047.A0A3D8R1T8"/>
<proteinExistence type="predicted"/>
<feature type="compositionally biased region" description="Basic and acidic residues" evidence="1">
    <location>
        <begin position="325"/>
        <end position="337"/>
    </location>
</feature>
<dbReference type="Pfam" id="PF17283">
    <property type="entry name" value="Zn_ribbon_SprT"/>
    <property type="match status" value="1"/>
</dbReference>